<dbReference type="Proteomes" id="UP001524460">
    <property type="component" value="Unassembled WGS sequence"/>
</dbReference>
<dbReference type="EMBL" id="JANEYT010000001">
    <property type="protein sequence ID" value="MCQ1056640.1"/>
    <property type="molecule type" value="Genomic_DNA"/>
</dbReference>
<comment type="caution">
    <text evidence="2">The sequence shown here is derived from an EMBL/GenBank/DDBJ whole genome shotgun (WGS) entry which is preliminary data.</text>
</comment>
<feature type="signal peptide" evidence="1">
    <location>
        <begin position="1"/>
        <end position="21"/>
    </location>
</feature>
<feature type="chain" id="PRO_5045130927" evidence="1">
    <location>
        <begin position="22"/>
        <end position="132"/>
    </location>
</feature>
<keyword evidence="1" id="KW-0732">Signal</keyword>
<organism evidence="2 3">
    <name type="scientific">Photobacterium pectinilyticum</name>
    <dbReference type="NCBI Taxonomy" id="2906793"/>
    <lineage>
        <taxon>Bacteria</taxon>
        <taxon>Pseudomonadati</taxon>
        <taxon>Pseudomonadota</taxon>
        <taxon>Gammaproteobacteria</taxon>
        <taxon>Vibrionales</taxon>
        <taxon>Vibrionaceae</taxon>
        <taxon>Photobacterium</taxon>
    </lineage>
</organism>
<dbReference type="RefSeq" id="WP_255040228.1">
    <property type="nucleotide sequence ID" value="NZ_JANEYT010000001.1"/>
</dbReference>
<name>A0ABT1MVX5_9GAMM</name>
<evidence type="ECO:0000313" key="3">
    <source>
        <dbReference type="Proteomes" id="UP001524460"/>
    </source>
</evidence>
<gene>
    <name evidence="2" type="ORF">NHN17_00990</name>
</gene>
<evidence type="ECO:0000256" key="1">
    <source>
        <dbReference type="SAM" id="SignalP"/>
    </source>
</evidence>
<accession>A0ABT1MVX5</accession>
<protein>
    <submittedName>
        <fullName evidence="2">Uncharacterized protein</fullName>
    </submittedName>
</protein>
<proteinExistence type="predicted"/>
<keyword evidence="3" id="KW-1185">Reference proteome</keyword>
<sequence>MKNVLVASVIAATMFTGQVLANGCVGSYVGPLVIDAERGHNGMVETTVQQNGQVAIVLTGSDRVIDYHLDSSSSNMRAEISQDGKSLIISLGSWTNSLVATVQTERGRLHMVNIFTDKTDGIPFGSKIIFEN</sequence>
<reference evidence="2 3" key="1">
    <citation type="submission" date="2022-07" db="EMBL/GenBank/DDBJ databases">
        <title>Photobacterium pectinilyticum sp. nov., a marine bacterium isolated from surface seawater of Qingdao offshore.</title>
        <authorList>
            <person name="Wang X."/>
        </authorList>
    </citation>
    <scope>NUCLEOTIDE SEQUENCE [LARGE SCALE GENOMIC DNA]</scope>
    <source>
        <strain evidence="2 3">ZSDE20</strain>
    </source>
</reference>
<evidence type="ECO:0000313" key="2">
    <source>
        <dbReference type="EMBL" id="MCQ1056640.1"/>
    </source>
</evidence>